<keyword evidence="2" id="KW-0808">Transferase</keyword>
<proteinExistence type="predicted"/>
<evidence type="ECO:0000256" key="1">
    <source>
        <dbReference type="ARBA" id="ARBA00022676"/>
    </source>
</evidence>
<dbReference type="Pfam" id="PF00534">
    <property type="entry name" value="Glycos_transf_1"/>
    <property type="match status" value="1"/>
</dbReference>
<dbReference type="Pfam" id="PF13579">
    <property type="entry name" value="Glyco_trans_4_4"/>
    <property type="match status" value="1"/>
</dbReference>
<organism evidence="5 6">
    <name type="scientific">Micrococcus luteus</name>
    <name type="common">Micrococcus lysodeikticus</name>
    <dbReference type="NCBI Taxonomy" id="1270"/>
    <lineage>
        <taxon>Bacteria</taxon>
        <taxon>Bacillati</taxon>
        <taxon>Actinomycetota</taxon>
        <taxon>Actinomycetes</taxon>
        <taxon>Micrococcales</taxon>
        <taxon>Micrococcaceae</taxon>
        <taxon>Micrococcus</taxon>
    </lineage>
</organism>
<feature type="domain" description="Glycosyltransferase subfamily 4-like N-terminal" evidence="4">
    <location>
        <begin position="212"/>
        <end position="386"/>
    </location>
</feature>
<feature type="domain" description="Glycosyl transferase family 1" evidence="3">
    <location>
        <begin position="409"/>
        <end position="575"/>
    </location>
</feature>
<dbReference type="EMBL" id="PKJT01000001">
    <property type="protein sequence ID" value="PKZ83629.1"/>
    <property type="molecule type" value="Genomic_DNA"/>
</dbReference>
<reference evidence="5 6" key="1">
    <citation type="submission" date="2017-12" db="EMBL/GenBank/DDBJ databases">
        <title>Phylogenetic diversity of female urinary microbiome.</title>
        <authorList>
            <person name="Thomas-White K."/>
            <person name="Wolfe A.J."/>
        </authorList>
    </citation>
    <scope>NUCLEOTIDE SEQUENCE [LARGE SCALE GENOMIC DNA]</scope>
    <source>
        <strain evidence="5 6">UMB0038</strain>
    </source>
</reference>
<dbReference type="SUPFAM" id="SSF53756">
    <property type="entry name" value="UDP-Glycosyltransferase/glycogen phosphorylase"/>
    <property type="match status" value="1"/>
</dbReference>
<sequence>MTARERPASSRRPLLRSLALTAQTVREHVTDDPVLLALQVSRRLPPAVAGGAAGVLTRLGRNGVVPALGHEMRGERAAALAALGVDEAGRPVRASRPAAGSGRGLVHRADAALGMGRPDVAETLLGSVPEEHRGAAWTAAAARLAAHRGDLGGAAAFAARHPRNRHLARRMAGERDAFRGVAPTVPTEPDYRPVPGRVLHVLTNSLPHTGSGYAQRSHAILTSLRDEGFEVAAVTRPGYPVQIGVPWAAQRDVVDGIDYARLLPARLAQGQAARIQQHAELLAAHVRRHRPALLHTTTHFVNALAVEAVARAFGIPWVYEVRGQLADTWAAVRGPEALASERYRLFQEREAEAARRADGVVTLGAGMRDRLVAAGVAEDAVVLCPNAVGPAFVAEPADRDEARARLGWDLPTDAFVVGTVSSLVDYEGLDTLLRAAARLAPHRPGLRVHIAGDGVARPGLQALAAELGIAELCAFPGRVDREDARLHHAALDVFTVPRRDLPVTRAVTPMKTVEASATGRPVVASDLPALAELVEDGRTGLLVPAEDPAALATALDRLAEDPAERARLGAAGRDWALQTRTWEANARRYRSLYDRLGVHPR</sequence>
<gene>
    <name evidence="5" type="ORF">CYJ95_01610</name>
</gene>
<dbReference type="Proteomes" id="UP000234847">
    <property type="component" value="Unassembled WGS sequence"/>
</dbReference>
<dbReference type="InterPro" id="IPR028098">
    <property type="entry name" value="Glyco_trans_4-like_N"/>
</dbReference>
<dbReference type="AlphaFoldDB" id="A0AAX0VNJ0"/>
<evidence type="ECO:0000313" key="6">
    <source>
        <dbReference type="Proteomes" id="UP000234847"/>
    </source>
</evidence>
<dbReference type="PANTHER" id="PTHR12526">
    <property type="entry name" value="GLYCOSYLTRANSFERASE"/>
    <property type="match status" value="1"/>
</dbReference>
<accession>A0AAX0VNJ0</accession>
<evidence type="ECO:0000313" key="5">
    <source>
        <dbReference type="EMBL" id="PKZ83629.1"/>
    </source>
</evidence>
<dbReference type="CDD" id="cd03794">
    <property type="entry name" value="GT4_WbuB-like"/>
    <property type="match status" value="1"/>
</dbReference>
<dbReference type="PANTHER" id="PTHR12526:SF600">
    <property type="entry name" value="GLYCOSYL TRANSFERASE GROUP 1"/>
    <property type="match status" value="1"/>
</dbReference>
<keyword evidence="1" id="KW-0328">Glycosyltransferase</keyword>
<evidence type="ECO:0000256" key="2">
    <source>
        <dbReference type="ARBA" id="ARBA00022679"/>
    </source>
</evidence>
<name>A0AAX0VNJ0_MICLU</name>
<evidence type="ECO:0000259" key="3">
    <source>
        <dbReference type="Pfam" id="PF00534"/>
    </source>
</evidence>
<dbReference type="GO" id="GO:0016757">
    <property type="term" value="F:glycosyltransferase activity"/>
    <property type="evidence" value="ECO:0007669"/>
    <property type="project" value="UniProtKB-KW"/>
</dbReference>
<evidence type="ECO:0000259" key="4">
    <source>
        <dbReference type="Pfam" id="PF13579"/>
    </source>
</evidence>
<comment type="caution">
    <text evidence="5">The sequence shown here is derived from an EMBL/GenBank/DDBJ whole genome shotgun (WGS) entry which is preliminary data.</text>
</comment>
<protein>
    <submittedName>
        <fullName evidence="5">Glycosyltransferase WbuB</fullName>
    </submittedName>
</protein>
<dbReference type="RefSeq" id="WP_101965532.1">
    <property type="nucleotide sequence ID" value="NZ_PKJT01000001.1"/>
</dbReference>
<dbReference type="Gene3D" id="3.40.50.2000">
    <property type="entry name" value="Glycogen Phosphorylase B"/>
    <property type="match status" value="2"/>
</dbReference>
<dbReference type="InterPro" id="IPR001296">
    <property type="entry name" value="Glyco_trans_1"/>
</dbReference>